<organism evidence="4 5">
    <name type="scientific">Salinicola corii</name>
    <dbReference type="NCBI Taxonomy" id="2606937"/>
    <lineage>
        <taxon>Bacteria</taxon>
        <taxon>Pseudomonadati</taxon>
        <taxon>Pseudomonadota</taxon>
        <taxon>Gammaproteobacteria</taxon>
        <taxon>Oceanospirillales</taxon>
        <taxon>Halomonadaceae</taxon>
        <taxon>Salinicola</taxon>
    </lineage>
</organism>
<reference evidence="4 5" key="1">
    <citation type="submission" date="2019-08" db="EMBL/GenBank/DDBJ databases">
        <title>Bioinformatics analysis of the strain L3 and L5.</title>
        <authorList>
            <person name="Li X."/>
        </authorList>
    </citation>
    <scope>NUCLEOTIDE SEQUENCE [LARGE SCALE GENOMIC DNA]</scope>
    <source>
        <strain evidence="4 5">L3</strain>
    </source>
</reference>
<dbReference type="Pfam" id="PF10727">
    <property type="entry name" value="Rossmann-like"/>
    <property type="match status" value="1"/>
</dbReference>
<dbReference type="AlphaFoldDB" id="A0A640WF70"/>
<dbReference type="Proteomes" id="UP000466024">
    <property type="component" value="Unassembled WGS sequence"/>
</dbReference>
<evidence type="ECO:0000256" key="1">
    <source>
        <dbReference type="ARBA" id="ARBA00023002"/>
    </source>
</evidence>
<feature type="domain" description="Putative oxidoreductase/dehydrogenase Rossmann-like" evidence="2">
    <location>
        <begin position="7"/>
        <end position="82"/>
    </location>
</feature>
<dbReference type="PANTHER" id="PTHR21363:SF0">
    <property type="entry name" value="PREPHENATE DEHYDROGENASE [NADP(+)]"/>
    <property type="match status" value="1"/>
</dbReference>
<dbReference type="InterPro" id="IPR019665">
    <property type="entry name" value="OxRdtase/DH_put_Rossmann_dom"/>
</dbReference>
<dbReference type="InterPro" id="IPR036291">
    <property type="entry name" value="NAD(P)-bd_dom_sf"/>
</dbReference>
<name>A0A640WF70_9GAMM</name>
<dbReference type="SUPFAM" id="SSF51735">
    <property type="entry name" value="NAD(P)-binding Rossmann-fold domains"/>
    <property type="match status" value="1"/>
</dbReference>
<dbReference type="GO" id="GO:0070403">
    <property type="term" value="F:NAD+ binding"/>
    <property type="evidence" value="ECO:0007669"/>
    <property type="project" value="TreeGrafter"/>
</dbReference>
<evidence type="ECO:0000259" key="2">
    <source>
        <dbReference type="Pfam" id="PF10727"/>
    </source>
</evidence>
<dbReference type="GO" id="GO:0006571">
    <property type="term" value="P:tyrosine biosynthetic process"/>
    <property type="evidence" value="ECO:0007669"/>
    <property type="project" value="TreeGrafter"/>
</dbReference>
<comment type="caution">
    <text evidence="4">The sequence shown here is derived from an EMBL/GenBank/DDBJ whole genome shotgun (WGS) entry which is preliminary data.</text>
</comment>
<feature type="domain" description="Phosphogluconate dehydrogenase (decarboxylating) C-terminal" evidence="3">
    <location>
        <begin position="126"/>
        <end position="278"/>
    </location>
</feature>
<keyword evidence="1" id="KW-0560">Oxidoreductase</keyword>
<keyword evidence="5" id="KW-1185">Reference proteome</keyword>
<protein>
    <submittedName>
        <fullName evidence="4">Oxidoreductase</fullName>
    </submittedName>
</protein>
<dbReference type="InterPro" id="IPR037161">
    <property type="entry name" value="Semialdehyde_DH-like_C"/>
</dbReference>
<dbReference type="PANTHER" id="PTHR21363">
    <property type="entry name" value="PREPHENATE DEHYDROGENASE"/>
    <property type="match status" value="1"/>
</dbReference>
<proteinExistence type="predicted"/>
<dbReference type="InterPro" id="IPR050812">
    <property type="entry name" value="Preph/Arog_dehydrog"/>
</dbReference>
<gene>
    <name evidence="4" type="ORF">F0A16_09880</name>
</gene>
<dbReference type="EMBL" id="VTPX01000004">
    <property type="protein sequence ID" value="KAA0018800.1"/>
    <property type="molecule type" value="Genomic_DNA"/>
</dbReference>
<dbReference type="Pfam" id="PF16896">
    <property type="entry name" value="PGDH_C"/>
    <property type="match status" value="1"/>
</dbReference>
<evidence type="ECO:0000313" key="5">
    <source>
        <dbReference type="Proteomes" id="UP000466024"/>
    </source>
</evidence>
<dbReference type="Gene3D" id="1.10.3640.10">
    <property type="entry name" value="Semialdehyde dehydrogenase-like, C-terminal"/>
    <property type="match status" value="1"/>
</dbReference>
<evidence type="ECO:0000313" key="4">
    <source>
        <dbReference type="EMBL" id="KAA0018800.1"/>
    </source>
</evidence>
<sequence length="294" mass="32140">MTQTVRSIALVGAGGKMGMRISANLARSDFHVHYCENATEGQQRVRDAGRTVSGIDDVIADCDLLILAVPDIVLGKVSEALVPQMKADATLLMLDPAAAYANLLFQREDIHYAVAHPCHPSVFLERYTREEHADAFGGVAATQSVAAAFESGSDAERAALEAVIRVMYAPVDDVHWITVTQLAYLEPTLVETVTCMLGTFMQEALDETVARTGVPQKAAEAMLYGHIQIALAVAFRSTNPFSDACMIAIDYGRENILRDDWKKIFEQSELDKVIARMLKIDRVRRDESAPPASA</sequence>
<dbReference type="InterPro" id="IPR031663">
    <property type="entry name" value="PGDH_C"/>
</dbReference>
<accession>A0A640WF70</accession>
<dbReference type="GO" id="GO:0008977">
    <property type="term" value="F:prephenate dehydrogenase (NAD+) activity"/>
    <property type="evidence" value="ECO:0007669"/>
    <property type="project" value="TreeGrafter"/>
</dbReference>
<evidence type="ECO:0000259" key="3">
    <source>
        <dbReference type="Pfam" id="PF16896"/>
    </source>
</evidence>
<dbReference type="RefSeq" id="WP_149435218.1">
    <property type="nucleotide sequence ID" value="NZ_VTPX01000004.1"/>
</dbReference>
<dbReference type="Gene3D" id="3.40.50.720">
    <property type="entry name" value="NAD(P)-binding Rossmann-like Domain"/>
    <property type="match status" value="1"/>
</dbReference>